<evidence type="ECO:0000313" key="5">
    <source>
        <dbReference type="Proteomes" id="UP001176478"/>
    </source>
</evidence>
<feature type="signal peptide" evidence="1">
    <location>
        <begin position="1"/>
        <end position="23"/>
    </location>
</feature>
<dbReference type="InterPro" id="IPR050263">
    <property type="entry name" value="Bact_Fimbrial_Adh_Pro"/>
</dbReference>
<feature type="chain" id="PRO_5041359599" evidence="1">
    <location>
        <begin position="24"/>
        <end position="181"/>
    </location>
</feature>
<dbReference type="Proteomes" id="UP001176478">
    <property type="component" value="Unassembled WGS sequence"/>
</dbReference>
<gene>
    <name evidence="2" type="ORF">P7V44_16770</name>
    <name evidence="3" type="ORF">Q5E86_22220</name>
</gene>
<dbReference type="GO" id="GO:0043709">
    <property type="term" value="P:cell adhesion involved in single-species biofilm formation"/>
    <property type="evidence" value="ECO:0007669"/>
    <property type="project" value="TreeGrafter"/>
</dbReference>
<dbReference type="Proteomes" id="UP001156701">
    <property type="component" value="Unassembled WGS sequence"/>
</dbReference>
<dbReference type="PANTHER" id="PTHR33420:SF12">
    <property type="entry name" value="FIMBRIN-LIKE PROTEIN FIMI-RELATED"/>
    <property type="match status" value="1"/>
</dbReference>
<reference evidence="2" key="1">
    <citation type="submission" date="2023-03" db="EMBL/GenBank/DDBJ databases">
        <title>a new species belonging to Providencia genus.</title>
        <authorList>
            <person name="Yang W."/>
            <person name="Hu F."/>
            <person name="Shen S."/>
            <person name="Ding L."/>
            <person name="Yin D."/>
        </authorList>
    </citation>
    <scope>NUCLEOTIDE SEQUENCE</scope>
    <source>
        <strain evidence="2">CRE-3FA-0001</strain>
    </source>
</reference>
<sequence>MKLNKLALVGAFAVATLSSQAFAAQDATVNFNARLVAATCDISASKDLVSLGTHSTENLDTTKALSEANFNLVLNNCTKVYDDSTNQTADATTVSILATGEALTGHSDMFADAQASQIGVKLAAGKAKTEVKPNIATEITDLKVTGKNDYVIPVVAGLYATASDAVAQNLNVPVTFSVAYD</sequence>
<dbReference type="SUPFAM" id="SSF49401">
    <property type="entry name" value="Bacterial adhesins"/>
    <property type="match status" value="1"/>
</dbReference>
<evidence type="ECO:0000256" key="1">
    <source>
        <dbReference type="SAM" id="SignalP"/>
    </source>
</evidence>
<keyword evidence="5" id="KW-1185">Reference proteome</keyword>
<dbReference type="RefSeq" id="WP_071548542.1">
    <property type="nucleotide sequence ID" value="NZ_JARRYG010000020.1"/>
</dbReference>
<proteinExistence type="predicted"/>
<evidence type="ECO:0000313" key="4">
    <source>
        <dbReference type="Proteomes" id="UP001156701"/>
    </source>
</evidence>
<organism evidence="2 4">
    <name type="scientific">Providencia huashanensis</name>
    <dbReference type="NCBI Taxonomy" id="3037798"/>
    <lineage>
        <taxon>Bacteria</taxon>
        <taxon>Pseudomonadati</taxon>
        <taxon>Pseudomonadota</taxon>
        <taxon>Gammaproteobacteria</taxon>
        <taxon>Enterobacterales</taxon>
        <taxon>Morganellaceae</taxon>
        <taxon>Providencia</taxon>
    </lineage>
</organism>
<dbReference type="InterPro" id="IPR036937">
    <property type="entry name" value="Adhesion_dom_fimbrial_sf"/>
</dbReference>
<dbReference type="AlphaFoldDB" id="A0AA42FJZ5"/>
<dbReference type="GO" id="GO:0009289">
    <property type="term" value="C:pilus"/>
    <property type="evidence" value="ECO:0007669"/>
    <property type="project" value="InterPro"/>
</dbReference>
<evidence type="ECO:0000313" key="2">
    <source>
        <dbReference type="EMBL" id="MDG4697887.1"/>
    </source>
</evidence>
<dbReference type="EMBL" id="JARRYG010000020">
    <property type="protein sequence ID" value="MDG4697887.1"/>
    <property type="molecule type" value="Genomic_DNA"/>
</dbReference>
<reference evidence="3" key="3">
    <citation type="journal article" date="2024" name="Int. J. Antimicrob. Agents">
        <title>Identification of a novel Providencia species showing multi-drug-resistant in three patients with hospital-acquired infection.</title>
        <authorList>
            <person name="Yang W."/>
            <person name="Chen J."/>
            <person name="Yang F."/>
            <person name="Ji P."/>
            <person name="Shen S."/>
            <person name="Yin D."/>
            <person name="Hu F."/>
        </authorList>
    </citation>
    <scope>NUCLEOTIDE SEQUENCE</scope>
    <source>
        <strain evidence="3">CRE-138-0111</strain>
    </source>
</reference>
<dbReference type="PANTHER" id="PTHR33420">
    <property type="entry name" value="FIMBRIAL SUBUNIT ELFA-RELATED"/>
    <property type="match status" value="1"/>
</dbReference>
<protein>
    <submittedName>
        <fullName evidence="2">Fimbrial protein</fullName>
    </submittedName>
</protein>
<dbReference type="Gene3D" id="2.60.40.1090">
    <property type="entry name" value="Fimbrial-type adhesion domain"/>
    <property type="match status" value="1"/>
</dbReference>
<reference evidence="3" key="2">
    <citation type="submission" date="2023-07" db="EMBL/GenBank/DDBJ databases">
        <authorList>
            <person name="Yang W."/>
            <person name="Chen J."/>
            <person name="Ji P."/>
            <person name="Hu F."/>
        </authorList>
    </citation>
    <scope>NUCLEOTIDE SEQUENCE</scope>
    <source>
        <strain evidence="3">CRE-138-0111</strain>
    </source>
</reference>
<evidence type="ECO:0000313" key="3">
    <source>
        <dbReference type="EMBL" id="MDO7858981.1"/>
    </source>
</evidence>
<keyword evidence="1" id="KW-0732">Signal</keyword>
<accession>A0AA42FJZ5</accession>
<comment type="caution">
    <text evidence="2">The sequence shown here is derived from an EMBL/GenBank/DDBJ whole genome shotgun (WGS) entry which is preliminary data.</text>
</comment>
<dbReference type="InterPro" id="IPR008966">
    <property type="entry name" value="Adhesion_dom_sf"/>
</dbReference>
<dbReference type="EMBL" id="JAUQTG010000043">
    <property type="protein sequence ID" value="MDO7858981.1"/>
    <property type="molecule type" value="Genomic_DNA"/>
</dbReference>
<name>A0AA42FJZ5_9GAMM</name>